<evidence type="ECO:0000256" key="1">
    <source>
        <dbReference type="ARBA" id="ARBA00006700"/>
    </source>
</evidence>
<dbReference type="RefSeq" id="WP_084052341.1">
    <property type="nucleotide sequence ID" value="NZ_FWWT01000008.1"/>
</dbReference>
<dbReference type="GO" id="GO:0019843">
    <property type="term" value="F:rRNA binding"/>
    <property type="evidence" value="ECO:0007669"/>
    <property type="project" value="UniProtKB-UniRule"/>
</dbReference>
<dbReference type="GO" id="GO:0006412">
    <property type="term" value="P:translation"/>
    <property type="evidence" value="ECO:0007669"/>
    <property type="project" value="UniProtKB-UniRule"/>
</dbReference>
<reference evidence="8 9" key="1">
    <citation type="submission" date="2017-04" db="EMBL/GenBank/DDBJ databases">
        <authorList>
            <person name="Afonso C.L."/>
            <person name="Miller P.J."/>
            <person name="Scott M.A."/>
            <person name="Spackman E."/>
            <person name="Goraichik I."/>
            <person name="Dimitrov K.M."/>
            <person name="Suarez D.L."/>
            <person name="Swayne D.E."/>
        </authorList>
    </citation>
    <scope>NUCLEOTIDE SEQUENCE [LARGE SCALE GENOMIC DNA]</scope>
    <source>
        <strain evidence="8 9">DSM 11270</strain>
    </source>
</reference>
<dbReference type="HAMAP" id="MF_01369_B">
    <property type="entry name" value="Ribosomal_uL23_B"/>
    <property type="match status" value="1"/>
</dbReference>
<comment type="subunit">
    <text evidence="6">Part of the 50S ribosomal subunit. Contacts protein L29, and trigger factor when it is bound to the ribosome.</text>
</comment>
<comment type="similarity">
    <text evidence="1 6 7">Belongs to the universal ribosomal protein uL23 family.</text>
</comment>
<dbReference type="GO" id="GO:0005840">
    <property type="term" value="C:ribosome"/>
    <property type="evidence" value="ECO:0007669"/>
    <property type="project" value="UniProtKB-KW"/>
</dbReference>
<sequence>MLNSRDIIVKPIVTEKSMGVMEENKYTFKVAKKANKIDIKKAVEDIFKVKVLDVKTMNVKGKVKRVGRSLGRTSDWKKAIVTLKDGDTIEIFEGL</sequence>
<dbReference type="InterPro" id="IPR001014">
    <property type="entry name" value="Ribosomal_uL23_CS"/>
</dbReference>
<evidence type="ECO:0000313" key="8">
    <source>
        <dbReference type="EMBL" id="SMB84001.1"/>
    </source>
</evidence>
<keyword evidence="4 6" id="KW-0689">Ribosomal protein</keyword>
<keyword evidence="9" id="KW-1185">Reference proteome</keyword>
<evidence type="ECO:0000256" key="6">
    <source>
        <dbReference type="HAMAP-Rule" id="MF_01369"/>
    </source>
</evidence>
<dbReference type="AlphaFoldDB" id="A0A1W1UT85"/>
<dbReference type="PROSITE" id="PS00050">
    <property type="entry name" value="RIBOSOMAL_L23"/>
    <property type="match status" value="1"/>
</dbReference>
<organism evidence="8 9">
    <name type="scientific">Desulfonispora thiosulfatigenes DSM 11270</name>
    <dbReference type="NCBI Taxonomy" id="656914"/>
    <lineage>
        <taxon>Bacteria</taxon>
        <taxon>Bacillati</taxon>
        <taxon>Bacillota</taxon>
        <taxon>Clostridia</taxon>
        <taxon>Eubacteriales</taxon>
        <taxon>Peptococcaceae</taxon>
        <taxon>Desulfonispora</taxon>
    </lineage>
</organism>
<dbReference type="OrthoDB" id="9793353at2"/>
<dbReference type="GO" id="GO:0003735">
    <property type="term" value="F:structural constituent of ribosome"/>
    <property type="evidence" value="ECO:0007669"/>
    <property type="project" value="InterPro"/>
</dbReference>
<dbReference type="STRING" id="656914.SAMN00017405_1101"/>
<keyword evidence="5 6" id="KW-0687">Ribonucleoprotein</keyword>
<dbReference type="Pfam" id="PF00276">
    <property type="entry name" value="Ribosomal_L23"/>
    <property type="match status" value="1"/>
</dbReference>
<dbReference type="EMBL" id="FWWT01000008">
    <property type="protein sequence ID" value="SMB84001.1"/>
    <property type="molecule type" value="Genomic_DNA"/>
</dbReference>
<proteinExistence type="inferred from homology"/>
<keyword evidence="2 6" id="KW-0699">rRNA-binding</keyword>
<dbReference type="Proteomes" id="UP000192731">
    <property type="component" value="Unassembled WGS sequence"/>
</dbReference>
<evidence type="ECO:0000256" key="5">
    <source>
        <dbReference type="ARBA" id="ARBA00023274"/>
    </source>
</evidence>
<evidence type="ECO:0000256" key="7">
    <source>
        <dbReference type="RuleBase" id="RU003934"/>
    </source>
</evidence>
<protein>
    <recommendedName>
        <fullName evidence="6">Large ribosomal subunit protein uL23</fullName>
    </recommendedName>
</protein>
<gene>
    <name evidence="6" type="primary">rplW</name>
    <name evidence="8" type="ORF">SAMN00017405_1101</name>
</gene>
<accession>A0A1W1UT85</accession>
<dbReference type="SUPFAM" id="SSF54189">
    <property type="entry name" value="Ribosomal proteins S24e, L23 and L15e"/>
    <property type="match status" value="1"/>
</dbReference>
<dbReference type="PANTHER" id="PTHR11620">
    <property type="entry name" value="60S RIBOSOMAL PROTEIN L23A"/>
    <property type="match status" value="1"/>
</dbReference>
<dbReference type="NCBIfam" id="NF004363">
    <property type="entry name" value="PRK05738.2-4"/>
    <property type="match status" value="1"/>
</dbReference>
<keyword evidence="3 6" id="KW-0694">RNA-binding</keyword>
<dbReference type="InterPro" id="IPR012677">
    <property type="entry name" value="Nucleotide-bd_a/b_plait_sf"/>
</dbReference>
<evidence type="ECO:0000256" key="4">
    <source>
        <dbReference type="ARBA" id="ARBA00022980"/>
    </source>
</evidence>
<evidence type="ECO:0000256" key="2">
    <source>
        <dbReference type="ARBA" id="ARBA00022730"/>
    </source>
</evidence>
<evidence type="ECO:0000256" key="3">
    <source>
        <dbReference type="ARBA" id="ARBA00022884"/>
    </source>
</evidence>
<dbReference type="GO" id="GO:1990904">
    <property type="term" value="C:ribonucleoprotein complex"/>
    <property type="evidence" value="ECO:0007669"/>
    <property type="project" value="UniProtKB-KW"/>
</dbReference>
<comment type="function">
    <text evidence="6">One of the early assembly proteins it binds 23S rRNA. One of the proteins that surrounds the polypeptide exit tunnel on the outside of the ribosome. Forms the main docking site for trigger factor binding to the ribosome.</text>
</comment>
<dbReference type="NCBIfam" id="NF004359">
    <property type="entry name" value="PRK05738.1-3"/>
    <property type="match status" value="1"/>
</dbReference>
<dbReference type="InterPro" id="IPR013025">
    <property type="entry name" value="Ribosomal_uL23-like"/>
</dbReference>
<dbReference type="FunFam" id="3.30.70.330:FF:000001">
    <property type="entry name" value="50S ribosomal protein L23"/>
    <property type="match status" value="1"/>
</dbReference>
<dbReference type="NCBIfam" id="NF004366">
    <property type="entry name" value="PRK05738.3-2"/>
    <property type="match status" value="1"/>
</dbReference>
<dbReference type="Gene3D" id="3.30.70.330">
    <property type="match status" value="1"/>
</dbReference>
<dbReference type="InterPro" id="IPR012678">
    <property type="entry name" value="Ribosomal_uL23/eL15/eS24_sf"/>
</dbReference>
<name>A0A1W1UT85_DESTI</name>
<evidence type="ECO:0000313" key="9">
    <source>
        <dbReference type="Proteomes" id="UP000192731"/>
    </source>
</evidence>